<comment type="caution">
    <text evidence="2">The sequence shown here is derived from an EMBL/GenBank/DDBJ whole genome shotgun (WGS) entry which is preliminary data.</text>
</comment>
<dbReference type="Proteomes" id="UP000649259">
    <property type="component" value="Unassembled WGS sequence"/>
</dbReference>
<gene>
    <name evidence="2" type="ORF">Saso_33970</name>
</gene>
<accession>A0ABQ3S142</accession>
<name>A0ABQ3S142_9ACTN</name>
<keyword evidence="3" id="KW-1185">Reference proteome</keyword>
<dbReference type="EMBL" id="BNEB01000003">
    <property type="protein sequence ID" value="GHI61747.1"/>
    <property type="molecule type" value="Genomic_DNA"/>
</dbReference>
<sequence>MTFGAAEGAAWAAGTARADRARAPKEATARARMRMCVSRLEKGSRSLLTHEVRFAAGGASCARGGKNGGRTASGRHRGPGADRSACRVRFRRSGRVLRALCRYAYFTSTKSPAALTAGEVEVPTKT</sequence>
<proteinExistence type="predicted"/>
<evidence type="ECO:0000313" key="3">
    <source>
        <dbReference type="Proteomes" id="UP000649259"/>
    </source>
</evidence>
<reference evidence="3" key="1">
    <citation type="submission" date="2023-07" db="EMBL/GenBank/DDBJ databases">
        <title>Whole genome shotgun sequence of Streptomyces cacaoi subsp. asoensis NBRC 13813.</title>
        <authorList>
            <person name="Komaki H."/>
            <person name="Tamura T."/>
        </authorList>
    </citation>
    <scope>NUCLEOTIDE SEQUENCE [LARGE SCALE GENOMIC DNA]</scope>
    <source>
        <strain evidence="3">NBRC 13813</strain>
    </source>
</reference>
<organism evidence="2 3">
    <name type="scientific">Streptomyces asoensis</name>
    <dbReference type="NCBI Taxonomy" id="249586"/>
    <lineage>
        <taxon>Bacteria</taxon>
        <taxon>Bacillati</taxon>
        <taxon>Actinomycetota</taxon>
        <taxon>Actinomycetes</taxon>
        <taxon>Kitasatosporales</taxon>
        <taxon>Streptomycetaceae</taxon>
        <taxon>Streptomyces</taxon>
    </lineage>
</organism>
<protein>
    <submittedName>
        <fullName evidence="2">Uncharacterized protein</fullName>
    </submittedName>
</protein>
<feature type="region of interest" description="Disordered" evidence="1">
    <location>
        <begin position="59"/>
        <end position="84"/>
    </location>
</feature>
<evidence type="ECO:0000313" key="2">
    <source>
        <dbReference type="EMBL" id="GHI61747.1"/>
    </source>
</evidence>
<evidence type="ECO:0000256" key="1">
    <source>
        <dbReference type="SAM" id="MobiDB-lite"/>
    </source>
</evidence>